<feature type="compositionally biased region" description="Basic residues" evidence="1">
    <location>
        <begin position="1"/>
        <end position="15"/>
    </location>
</feature>
<evidence type="ECO:0000313" key="3">
    <source>
        <dbReference type="Proteomes" id="UP001059596"/>
    </source>
</evidence>
<feature type="region of interest" description="Disordered" evidence="1">
    <location>
        <begin position="1"/>
        <end position="51"/>
    </location>
</feature>
<reference evidence="2" key="1">
    <citation type="journal article" date="2023" name="Genome Biol. Evol.">
        <title>Long-read-based Genome Assembly of Drosophila gunungcola Reveals Fewer Chemosensory Genes in Flower-breeding Species.</title>
        <authorList>
            <person name="Negi A."/>
            <person name="Liao B.Y."/>
            <person name="Yeh S.D."/>
        </authorList>
    </citation>
    <scope>NUCLEOTIDE SEQUENCE</scope>
    <source>
        <strain evidence="2">Sukarami</strain>
    </source>
</reference>
<dbReference type="Proteomes" id="UP001059596">
    <property type="component" value="Unassembled WGS sequence"/>
</dbReference>
<dbReference type="AlphaFoldDB" id="A0A9Q0BN30"/>
<sequence>MKPQSPKKKASKAKPKATVPPKNTQSKVAPAETAASAKSSAPTVSSKKVAKAPAVALKNLGMAMKGLTIKTVETAGKEVDSSSGSSATVIAKKRKSAAPNRETTTKSDAPAAKKVTPQQTTKPKTPATPKAEKRKKHPRKKLLRMPPKLRLLLRPNPKPNQSRRPSTRRIFCAEKRCPKEGLATLRHRLRMRGRGFAPGRLRP</sequence>
<dbReference type="EMBL" id="JAMKOV010000012">
    <property type="protein sequence ID" value="KAI8037640.1"/>
    <property type="molecule type" value="Genomic_DNA"/>
</dbReference>
<name>A0A9Q0BN30_9MUSC</name>
<feature type="region of interest" description="Disordered" evidence="1">
    <location>
        <begin position="74"/>
        <end position="170"/>
    </location>
</feature>
<accession>A0A9Q0BN30</accession>
<protein>
    <submittedName>
        <fullName evidence="2">Uncharacterized protein</fullName>
    </submittedName>
</protein>
<feature type="compositionally biased region" description="Basic residues" evidence="1">
    <location>
        <begin position="132"/>
        <end position="143"/>
    </location>
</feature>
<organism evidence="2 3">
    <name type="scientific">Drosophila gunungcola</name>
    <name type="common">fruit fly</name>
    <dbReference type="NCBI Taxonomy" id="103775"/>
    <lineage>
        <taxon>Eukaryota</taxon>
        <taxon>Metazoa</taxon>
        <taxon>Ecdysozoa</taxon>
        <taxon>Arthropoda</taxon>
        <taxon>Hexapoda</taxon>
        <taxon>Insecta</taxon>
        <taxon>Pterygota</taxon>
        <taxon>Neoptera</taxon>
        <taxon>Endopterygota</taxon>
        <taxon>Diptera</taxon>
        <taxon>Brachycera</taxon>
        <taxon>Muscomorpha</taxon>
        <taxon>Ephydroidea</taxon>
        <taxon>Drosophilidae</taxon>
        <taxon>Drosophila</taxon>
        <taxon>Sophophora</taxon>
    </lineage>
</organism>
<evidence type="ECO:0000313" key="2">
    <source>
        <dbReference type="EMBL" id="KAI8037640.1"/>
    </source>
</evidence>
<keyword evidence="3" id="KW-1185">Reference proteome</keyword>
<feature type="compositionally biased region" description="Low complexity" evidence="1">
    <location>
        <begin position="112"/>
        <end position="129"/>
    </location>
</feature>
<gene>
    <name evidence="2" type="ORF">M5D96_009808</name>
</gene>
<proteinExistence type="predicted"/>
<evidence type="ECO:0000256" key="1">
    <source>
        <dbReference type="SAM" id="MobiDB-lite"/>
    </source>
</evidence>
<comment type="caution">
    <text evidence="2">The sequence shown here is derived from an EMBL/GenBank/DDBJ whole genome shotgun (WGS) entry which is preliminary data.</text>
</comment>
<feature type="compositionally biased region" description="Low complexity" evidence="1">
    <location>
        <begin position="144"/>
        <end position="155"/>
    </location>
</feature>